<proteinExistence type="predicted"/>
<keyword evidence="2" id="KW-1185">Reference proteome</keyword>
<dbReference type="OrthoDB" id="10693413at2759"/>
<reference evidence="2" key="1">
    <citation type="submission" date="2017-04" db="EMBL/GenBank/DDBJ databases">
        <title>Plasmodium gonderi genome.</title>
        <authorList>
            <person name="Arisue N."/>
            <person name="Honma H."/>
            <person name="Kawai S."/>
            <person name="Tougan T."/>
            <person name="Tanabe K."/>
            <person name="Horii T."/>
        </authorList>
    </citation>
    <scope>NUCLEOTIDE SEQUENCE [LARGE SCALE GENOMIC DNA]</scope>
    <source>
        <strain evidence="2">ATCC 30045</strain>
    </source>
</reference>
<dbReference type="AlphaFoldDB" id="A0A1Y1JNP6"/>
<dbReference type="Proteomes" id="UP000195521">
    <property type="component" value="Unassembled WGS sequence"/>
</dbReference>
<name>A0A1Y1JNP6_PLAGO</name>
<evidence type="ECO:0000313" key="1">
    <source>
        <dbReference type="EMBL" id="GAW84091.1"/>
    </source>
</evidence>
<dbReference type="RefSeq" id="XP_028546680.1">
    <property type="nucleotide sequence ID" value="XM_028690879.1"/>
</dbReference>
<gene>
    <name evidence="1" type="ORF">PGO_001035</name>
</gene>
<accession>A0A1Y1JNP6</accession>
<sequence length="240" mass="28687">MSTLEDFNFKELFPTCMNVYDELAKNKPRPYDSNLNEPYKNIRKKLNVETQDGKFISHCKELINYLYYIKDKQNSDVKKRCNYLNYMLKHVLKTSKCNDKNSKTFYDKIIGEREISYIMNSSNVCECFIQDLDNNIFSVLLELNGLYEIISKPGLKSYKNKYCYDMYKEISGIYDNSNNECLRRVVKNFKKENMAYFPESINELNFTLHIIMKESHKKNNALIYMIFFLHYLYTSYGSFL</sequence>
<dbReference type="EMBL" id="BDQF01000105">
    <property type="protein sequence ID" value="GAW84091.1"/>
    <property type="molecule type" value="Genomic_DNA"/>
</dbReference>
<comment type="caution">
    <text evidence="1">The sequence shown here is derived from an EMBL/GenBank/DDBJ whole genome shotgun (WGS) entry which is preliminary data.</text>
</comment>
<protein>
    <submittedName>
        <fullName evidence="1">Variable surface protein</fullName>
    </submittedName>
</protein>
<dbReference type="GeneID" id="39744899"/>
<evidence type="ECO:0000313" key="2">
    <source>
        <dbReference type="Proteomes" id="UP000195521"/>
    </source>
</evidence>
<organism evidence="1 2">
    <name type="scientific">Plasmodium gonderi</name>
    <dbReference type="NCBI Taxonomy" id="77519"/>
    <lineage>
        <taxon>Eukaryota</taxon>
        <taxon>Sar</taxon>
        <taxon>Alveolata</taxon>
        <taxon>Apicomplexa</taxon>
        <taxon>Aconoidasida</taxon>
        <taxon>Haemosporida</taxon>
        <taxon>Plasmodiidae</taxon>
        <taxon>Plasmodium</taxon>
        <taxon>Plasmodium (Plasmodium)</taxon>
    </lineage>
</organism>